<name>A0AA86Q8A6_9EUKA</name>
<dbReference type="EMBL" id="CATOUU010000785">
    <property type="protein sequence ID" value="CAI9948047.1"/>
    <property type="molecule type" value="Genomic_DNA"/>
</dbReference>
<reference evidence="1" key="1">
    <citation type="submission" date="2023-06" db="EMBL/GenBank/DDBJ databases">
        <authorList>
            <person name="Kurt Z."/>
        </authorList>
    </citation>
    <scope>NUCLEOTIDE SEQUENCE</scope>
</reference>
<protein>
    <submittedName>
        <fullName evidence="2">Hypothetical_protein</fullName>
    </submittedName>
</protein>
<dbReference type="EMBL" id="CAXDID020000227">
    <property type="protein sequence ID" value="CAL6059787.1"/>
    <property type="molecule type" value="Genomic_DNA"/>
</dbReference>
<evidence type="ECO:0000313" key="2">
    <source>
        <dbReference type="EMBL" id="CAL6059787.1"/>
    </source>
</evidence>
<accession>A0AA86Q8A6</accession>
<evidence type="ECO:0000313" key="1">
    <source>
        <dbReference type="EMBL" id="CAI9948047.1"/>
    </source>
</evidence>
<evidence type="ECO:0000313" key="3">
    <source>
        <dbReference type="Proteomes" id="UP001642409"/>
    </source>
</evidence>
<gene>
    <name evidence="1" type="ORF">HINF_LOCUS35692</name>
    <name evidence="2" type="ORF">HINF_LOCUS48912</name>
</gene>
<sequence length="157" mass="17345">MDPENNNSTHVTAPQMPEMPLQLPFDIQTPVVPTTIEQPAMIPTQDPNVQINSNISLPDQNFQQPPMQQNYQQQNYQQPPVVMQQVPVQGQVQQVQGQVIIAQPGQQVYPAATNTTIVVNNTNEAAEAAVEAACCCLCWMAACRIFCCCLECLLHIV</sequence>
<keyword evidence="3" id="KW-1185">Reference proteome</keyword>
<dbReference type="Proteomes" id="UP001642409">
    <property type="component" value="Unassembled WGS sequence"/>
</dbReference>
<comment type="caution">
    <text evidence="1">The sequence shown here is derived from an EMBL/GenBank/DDBJ whole genome shotgun (WGS) entry which is preliminary data.</text>
</comment>
<proteinExistence type="predicted"/>
<reference evidence="2 3" key="2">
    <citation type="submission" date="2024-07" db="EMBL/GenBank/DDBJ databases">
        <authorList>
            <person name="Akdeniz Z."/>
        </authorList>
    </citation>
    <scope>NUCLEOTIDE SEQUENCE [LARGE SCALE GENOMIC DNA]</scope>
</reference>
<dbReference type="AlphaFoldDB" id="A0AA86Q8A6"/>
<organism evidence="1">
    <name type="scientific">Hexamita inflata</name>
    <dbReference type="NCBI Taxonomy" id="28002"/>
    <lineage>
        <taxon>Eukaryota</taxon>
        <taxon>Metamonada</taxon>
        <taxon>Diplomonadida</taxon>
        <taxon>Hexamitidae</taxon>
        <taxon>Hexamitinae</taxon>
        <taxon>Hexamita</taxon>
    </lineage>
</organism>